<evidence type="ECO:0000313" key="3">
    <source>
        <dbReference type="Proteomes" id="UP000032160"/>
    </source>
</evidence>
<feature type="domain" description="N-acetyltransferase" evidence="1">
    <location>
        <begin position="24"/>
        <end position="185"/>
    </location>
</feature>
<dbReference type="AlphaFoldDB" id="X5MN23"/>
<dbReference type="OrthoDB" id="9807426at2"/>
<sequence>MQDLNADDDDTSFVPFQLRDGTPVCIRAVRPEDRKLIAEGLDHLSPQSRYFRFLSGMKTIPEVLMQHLTVIDHHDHEAIGVLDMSTDQEVPAAVARYIRNADEQDKAEIAVTVVDDYQRRGLGMLLIAVMATLAQREGIKVLTAIVQRENRKMLSLLKLFDAEVVRDKTGEYGQGDVVALELPLHGSVDDYADERVQQAMFAAHEIECRLHPDSPDAG</sequence>
<proteinExistence type="predicted"/>
<dbReference type="KEGG" id="pect:BN1012_Phect1497"/>
<accession>X5MN23</accession>
<name>X5MN23_9HYPH</name>
<organism evidence="2 3">
    <name type="scientific">Candidatus Phaeomarinibacter ectocarpi</name>
    <dbReference type="NCBI Taxonomy" id="1458461"/>
    <lineage>
        <taxon>Bacteria</taxon>
        <taxon>Pseudomonadati</taxon>
        <taxon>Pseudomonadota</taxon>
        <taxon>Alphaproteobacteria</taxon>
        <taxon>Hyphomicrobiales</taxon>
        <taxon>Parvibaculaceae</taxon>
        <taxon>Candidatus Phaeomarinibacter</taxon>
    </lineage>
</organism>
<reference evidence="2 3" key="1">
    <citation type="journal article" date="2014" name="Front. Genet.">
        <title>Genome and metabolic network of "Candidatus Phaeomarinobacter ectocarpi" Ec32, a new candidate genus of Alphaproteobacteria frequently associated with brown algae.</title>
        <authorList>
            <person name="Dittami S.M."/>
            <person name="Barbeyron T."/>
            <person name="Boyen C."/>
            <person name="Cambefort J."/>
            <person name="Collet G."/>
            <person name="Delage L."/>
            <person name="Gobet A."/>
            <person name="Groisillier A."/>
            <person name="Leblanc C."/>
            <person name="Michel G."/>
            <person name="Scornet D."/>
            <person name="Siegel A."/>
            <person name="Tapia J.E."/>
            <person name="Tonon T."/>
        </authorList>
    </citation>
    <scope>NUCLEOTIDE SEQUENCE [LARGE SCALE GENOMIC DNA]</scope>
    <source>
        <strain evidence="2 3">Ec32</strain>
    </source>
</reference>
<dbReference type="Proteomes" id="UP000032160">
    <property type="component" value="Chromosome I"/>
</dbReference>
<dbReference type="Pfam" id="PF00583">
    <property type="entry name" value="Acetyltransf_1"/>
    <property type="match status" value="1"/>
</dbReference>
<dbReference type="CDD" id="cd04301">
    <property type="entry name" value="NAT_SF"/>
    <property type="match status" value="1"/>
</dbReference>
<dbReference type="HOGENOM" id="CLU_105788_4_1_5"/>
<dbReference type="STRING" id="1458461.BN1012_Phect1497"/>
<protein>
    <submittedName>
        <fullName evidence="2">Acetyl-CoA synthetase (ADP-forming) alpha and beta chains, putative</fullName>
    </submittedName>
</protein>
<dbReference type="GO" id="GO:0016747">
    <property type="term" value="F:acyltransferase activity, transferring groups other than amino-acyl groups"/>
    <property type="evidence" value="ECO:0007669"/>
    <property type="project" value="InterPro"/>
</dbReference>
<keyword evidence="3" id="KW-1185">Reference proteome</keyword>
<dbReference type="PROSITE" id="PS51186">
    <property type="entry name" value="GNAT"/>
    <property type="match status" value="1"/>
</dbReference>
<evidence type="ECO:0000259" key="1">
    <source>
        <dbReference type="PROSITE" id="PS51186"/>
    </source>
</evidence>
<evidence type="ECO:0000313" key="2">
    <source>
        <dbReference type="EMBL" id="CDO59711.1"/>
    </source>
</evidence>
<dbReference type="Gene3D" id="3.40.630.30">
    <property type="match status" value="1"/>
</dbReference>
<dbReference type="InterPro" id="IPR016181">
    <property type="entry name" value="Acyl_CoA_acyltransferase"/>
</dbReference>
<dbReference type="EMBL" id="HG966617">
    <property type="protein sequence ID" value="CDO59711.1"/>
    <property type="molecule type" value="Genomic_DNA"/>
</dbReference>
<gene>
    <name evidence="2" type="ORF">BN1012_Phect1497</name>
</gene>
<dbReference type="RefSeq" id="WP_052535481.1">
    <property type="nucleotide sequence ID" value="NZ_HG966617.1"/>
</dbReference>
<dbReference type="SUPFAM" id="SSF55729">
    <property type="entry name" value="Acyl-CoA N-acyltransferases (Nat)"/>
    <property type="match status" value="1"/>
</dbReference>
<dbReference type="InterPro" id="IPR000182">
    <property type="entry name" value="GNAT_dom"/>
</dbReference>